<organism evidence="1">
    <name type="scientific">Brassica cretica</name>
    <name type="common">Mustard</name>
    <dbReference type="NCBI Taxonomy" id="69181"/>
    <lineage>
        <taxon>Eukaryota</taxon>
        <taxon>Viridiplantae</taxon>
        <taxon>Streptophyta</taxon>
        <taxon>Embryophyta</taxon>
        <taxon>Tracheophyta</taxon>
        <taxon>Spermatophyta</taxon>
        <taxon>Magnoliopsida</taxon>
        <taxon>eudicotyledons</taxon>
        <taxon>Gunneridae</taxon>
        <taxon>Pentapetalae</taxon>
        <taxon>rosids</taxon>
        <taxon>malvids</taxon>
        <taxon>Brassicales</taxon>
        <taxon>Brassicaceae</taxon>
        <taxon>Brassiceae</taxon>
        <taxon>Brassica</taxon>
    </lineage>
</organism>
<dbReference type="AlphaFoldDB" id="A0A8S9K7R1"/>
<dbReference type="EMBL" id="QGKY02000190">
    <property type="protein sequence ID" value="KAF2589857.1"/>
    <property type="molecule type" value="Genomic_DNA"/>
</dbReference>
<name>A0A8S9K7R1_BRACR</name>
<accession>A0A8S9K7R1</accession>
<protein>
    <submittedName>
        <fullName evidence="1">Uncharacterized protein</fullName>
    </submittedName>
</protein>
<reference evidence="1" key="1">
    <citation type="submission" date="2019-12" db="EMBL/GenBank/DDBJ databases">
        <title>Genome sequencing and annotation of Brassica cretica.</title>
        <authorList>
            <person name="Studholme D.J."/>
            <person name="Sarris P.F."/>
        </authorList>
    </citation>
    <scope>NUCLEOTIDE SEQUENCE</scope>
    <source>
        <strain evidence="1">PFS-102/07</strain>
        <tissue evidence="1">Leaf</tissue>
    </source>
</reference>
<sequence>MGDPKEAKDVFPEEIVVANGNESDIQEIGEDENMDGDVHNGTQEQQRVNANDWKENIAATMWTDAMHISSSSTGPPFAENSRHLLPLPLGSFGGTQLPLSNLKSPLVFTNFEKLSGSLLIMSKSSYFPYQ</sequence>
<gene>
    <name evidence="1" type="ORF">F2Q70_00040590</name>
</gene>
<evidence type="ECO:0000313" key="1">
    <source>
        <dbReference type="EMBL" id="KAF2589857.1"/>
    </source>
</evidence>
<proteinExistence type="predicted"/>
<comment type="caution">
    <text evidence="1">The sequence shown here is derived from an EMBL/GenBank/DDBJ whole genome shotgun (WGS) entry which is preliminary data.</text>
</comment>